<gene>
    <name evidence="1" type="ORF">RMCN_5680</name>
</gene>
<protein>
    <submittedName>
        <fullName evidence="1">Uncharacterized protein</fullName>
    </submittedName>
</protein>
<name>A0ABQ0KSV5_MYCNV</name>
<keyword evidence="2" id="KW-1185">Reference proteome</keyword>
<dbReference type="RefSeq" id="WP_234787816.1">
    <property type="nucleotide sequence ID" value="NZ_BCTA01000093.1"/>
</dbReference>
<reference evidence="1 2" key="1">
    <citation type="journal article" date="2016" name="Genome Announc.">
        <title>Draft Genome Sequences of Five Rapidly Growing Mycobacterium Species, M. thermoresistibile, M. fortuitum subsp. acetamidolyticum, M. canariasense, M. brisbanense, and M. novocastrense.</title>
        <authorList>
            <person name="Katahira K."/>
            <person name="Ogura Y."/>
            <person name="Gotoh Y."/>
            <person name="Hayashi T."/>
        </authorList>
    </citation>
    <scope>NUCLEOTIDE SEQUENCE [LARGE SCALE GENOMIC DNA]</scope>
    <source>
        <strain evidence="1 2">JCM18114</strain>
    </source>
</reference>
<organism evidence="1 2">
    <name type="scientific">Mycolicibacterium novocastrense</name>
    <name type="common">Mycobacterium novocastrense</name>
    <dbReference type="NCBI Taxonomy" id="59813"/>
    <lineage>
        <taxon>Bacteria</taxon>
        <taxon>Bacillati</taxon>
        <taxon>Actinomycetota</taxon>
        <taxon>Actinomycetes</taxon>
        <taxon>Mycobacteriales</taxon>
        <taxon>Mycobacteriaceae</taxon>
        <taxon>Mycolicibacterium</taxon>
    </lineage>
</organism>
<dbReference type="EMBL" id="BCTA01000093">
    <property type="protein sequence ID" value="GAT12547.1"/>
    <property type="molecule type" value="Genomic_DNA"/>
</dbReference>
<accession>A0ABQ0KSV5</accession>
<comment type="caution">
    <text evidence="1">The sequence shown here is derived from an EMBL/GenBank/DDBJ whole genome shotgun (WGS) entry which is preliminary data.</text>
</comment>
<evidence type="ECO:0000313" key="1">
    <source>
        <dbReference type="EMBL" id="GAT12547.1"/>
    </source>
</evidence>
<proteinExistence type="predicted"/>
<evidence type="ECO:0000313" key="2">
    <source>
        <dbReference type="Proteomes" id="UP000069773"/>
    </source>
</evidence>
<sequence length="238" mass="26666">MGKQRPILADVMAAVGIAALYKAHVQPWIYTWGAREDEITATLPGDDLVDPDTPRTTRAVSIAATRDDVWPWLAQIGEDRGGFYSYSVLERAVGADVHNAAVIHPEWQELQVGDTIWLARRYGPGARQIVADVKPRSHLVLVSPADFERLQRGEKASGCWSFVLRPEVGRTRLIVRGSGGAVGHSWFDIPHFVMEQKMMRGIAQRTQRTRRLSRPSPGYRWDDGRILVRDDRPLAPAP</sequence>
<dbReference type="Proteomes" id="UP000069773">
    <property type="component" value="Unassembled WGS sequence"/>
</dbReference>